<reference evidence="6 7" key="1">
    <citation type="submission" date="2016-10" db="EMBL/GenBank/DDBJ databases">
        <authorList>
            <person name="de Groot N.N."/>
        </authorList>
    </citation>
    <scope>NUCLEOTIDE SEQUENCE [LARGE SCALE GENOMIC DNA]</scope>
    <source>
        <strain evidence="6 7">Nv1</strain>
    </source>
</reference>
<gene>
    <name evidence="6" type="ORF">SAMN05216387_10688</name>
</gene>
<dbReference type="AlphaFoldDB" id="A0A1H7N926"/>
<accession>A0A1H7N926</accession>
<name>A0A1H7N926_9PROT</name>
<dbReference type="GO" id="GO:0004130">
    <property type="term" value="F:cytochrome-c peroxidase activity"/>
    <property type="evidence" value="ECO:0007669"/>
    <property type="project" value="TreeGrafter"/>
</dbReference>
<keyword evidence="1 4" id="KW-0349">Heme</keyword>
<sequence>MNQASVALNVRRTYLVPVVFLVIALLPSCAALSDTDPDRGATTVKQDVFGDHFSTVEYLPQNWAPADSLWFYTVTQGSNMMPYDFFLTLEQAGKTELFRSNENMNFYRYLPQKATSSNPDGLPVGFVKDTYKGKDYVGLTCAACHTGQLNYQGKGIRIDGGPAIADMEGFMRDLVKALRVTQNDDEVKKRFVQNVLAKGKYKTEAEVLADLGRYERRLANYITINYSTTHYGHGRLDAFGRIYNRVLEHIISVRELNELLRDPRVMGDRALTEAELTSMTDQTGNVLTGAQRDQMGEDIVTRLNETNGWEALGKLRKKIFNPPNAPVSYPFLWDTPQHDYVQWNGLTENAGLKAIARNAGEAIGVFGTLDWTERDGFSLPSFITGQGLSGKHISFDSSVNVMNLRRIEARLWNLQSPEWPQNILGGFDEKRLANGRSLFNKHCVSCHARIVRNDTDRRVVAHMSRASDAGTDTQMAHNAVTYQGFSGILRNQYVSLGVGDILLDRKAPVAALLTKATVGVVATPEPDKWFLQRWAEWAYNLATGFRDNQIKASMKQGEYDPDTTANPVASLSAYKARPLNGIWATAPYLHNGSVPTLYDLLLPKKRPGDPEDGEYRPDEFEVGSREFDPVKVGLKSSGYGGFIFSTQGIKDDMGGYTKGNSNAGHEYGARRVANEADGRVDQKIRELCANEQIKDGDLDASAKEKCLYPMSKQERLDLLEYLKTL</sequence>
<dbReference type="EMBL" id="FOBH01000006">
    <property type="protein sequence ID" value="SEL19759.1"/>
    <property type="molecule type" value="Genomic_DNA"/>
</dbReference>
<dbReference type="STRING" id="1233.SAMN05216387_10688"/>
<dbReference type="RefSeq" id="WP_281245904.1">
    <property type="nucleotide sequence ID" value="NZ_FOBH01000006.1"/>
</dbReference>
<dbReference type="GO" id="GO:0046872">
    <property type="term" value="F:metal ion binding"/>
    <property type="evidence" value="ECO:0007669"/>
    <property type="project" value="UniProtKB-KW"/>
</dbReference>
<keyword evidence="3 4" id="KW-0408">Iron</keyword>
<dbReference type="NCBIfam" id="NF040606">
    <property type="entry name" value="CytoC_perox"/>
    <property type="match status" value="1"/>
</dbReference>
<feature type="domain" description="Cytochrome c" evidence="5">
    <location>
        <begin position="128"/>
        <end position="307"/>
    </location>
</feature>
<evidence type="ECO:0000256" key="1">
    <source>
        <dbReference type="ARBA" id="ARBA00022617"/>
    </source>
</evidence>
<keyword evidence="2 4" id="KW-0479">Metal-binding</keyword>
<evidence type="ECO:0000259" key="5">
    <source>
        <dbReference type="PROSITE" id="PS51007"/>
    </source>
</evidence>
<dbReference type="PROSITE" id="PS51007">
    <property type="entry name" value="CYTC"/>
    <property type="match status" value="2"/>
</dbReference>
<feature type="domain" description="Cytochrome c" evidence="5">
    <location>
        <begin position="430"/>
        <end position="575"/>
    </location>
</feature>
<dbReference type="Pfam" id="PF21419">
    <property type="entry name" value="RoxA-like_Cyt-c"/>
    <property type="match status" value="1"/>
</dbReference>
<evidence type="ECO:0000256" key="3">
    <source>
        <dbReference type="ARBA" id="ARBA00023004"/>
    </source>
</evidence>
<dbReference type="PANTHER" id="PTHR30600">
    <property type="entry name" value="CYTOCHROME C PEROXIDASE-RELATED"/>
    <property type="match status" value="1"/>
</dbReference>
<evidence type="ECO:0000313" key="6">
    <source>
        <dbReference type="EMBL" id="SEL19759.1"/>
    </source>
</evidence>
<dbReference type="GO" id="GO:0009055">
    <property type="term" value="F:electron transfer activity"/>
    <property type="evidence" value="ECO:0007669"/>
    <property type="project" value="InterPro"/>
</dbReference>
<evidence type="ECO:0000313" key="7">
    <source>
        <dbReference type="Proteomes" id="UP000198620"/>
    </source>
</evidence>
<organism evidence="6 7">
    <name type="scientific">Nitrosovibrio tenuis</name>
    <dbReference type="NCBI Taxonomy" id="1233"/>
    <lineage>
        <taxon>Bacteria</taxon>
        <taxon>Pseudomonadati</taxon>
        <taxon>Pseudomonadota</taxon>
        <taxon>Betaproteobacteria</taxon>
        <taxon>Nitrosomonadales</taxon>
        <taxon>Nitrosomonadaceae</taxon>
        <taxon>Nitrosovibrio</taxon>
    </lineage>
</organism>
<keyword evidence="7" id="KW-1185">Reference proteome</keyword>
<dbReference type="Gene3D" id="1.10.760.10">
    <property type="entry name" value="Cytochrome c-like domain"/>
    <property type="match status" value="1"/>
</dbReference>
<evidence type="ECO:0000256" key="2">
    <source>
        <dbReference type="ARBA" id="ARBA00022723"/>
    </source>
</evidence>
<dbReference type="InterPro" id="IPR051395">
    <property type="entry name" value="Cytochrome_c_Peroxidase/MauG"/>
</dbReference>
<dbReference type="InterPro" id="IPR047758">
    <property type="entry name" value="CytoC_perox"/>
</dbReference>
<dbReference type="Proteomes" id="UP000198620">
    <property type="component" value="Unassembled WGS sequence"/>
</dbReference>
<dbReference type="SUPFAM" id="SSF46626">
    <property type="entry name" value="Cytochrome c"/>
    <property type="match status" value="1"/>
</dbReference>
<protein>
    <recommendedName>
        <fullName evidence="5">Cytochrome c domain-containing protein</fullName>
    </recommendedName>
</protein>
<proteinExistence type="predicted"/>
<dbReference type="GO" id="GO:0020037">
    <property type="term" value="F:heme binding"/>
    <property type="evidence" value="ECO:0007669"/>
    <property type="project" value="InterPro"/>
</dbReference>
<dbReference type="InterPro" id="IPR009056">
    <property type="entry name" value="Cyt_c-like_dom"/>
</dbReference>
<dbReference type="PANTHER" id="PTHR30600:SF9">
    <property type="entry name" value="BLR7738 PROTEIN"/>
    <property type="match status" value="1"/>
</dbReference>
<evidence type="ECO:0000256" key="4">
    <source>
        <dbReference type="PROSITE-ProRule" id="PRU00433"/>
    </source>
</evidence>
<dbReference type="InterPro" id="IPR036909">
    <property type="entry name" value="Cyt_c-like_dom_sf"/>
</dbReference>